<keyword evidence="1" id="KW-0812">Transmembrane</keyword>
<dbReference type="Proteomes" id="UP001157137">
    <property type="component" value="Unassembled WGS sequence"/>
</dbReference>
<dbReference type="RefSeq" id="WP_006446725.1">
    <property type="nucleotide sequence ID" value="NZ_BSRA01000007.1"/>
</dbReference>
<gene>
    <name evidence="2" type="ORF">Heshes_15140</name>
    <name evidence="3" type="ORF">SAMN04489725_105151</name>
</gene>
<reference evidence="3" key="2">
    <citation type="submission" date="2016-10" db="EMBL/GenBank/DDBJ databases">
        <authorList>
            <person name="de Groot N.N."/>
        </authorList>
    </citation>
    <scope>NUCLEOTIDE SEQUENCE [LARGE SCALE GENOMIC DNA]</scope>
    <source>
        <strain evidence="3">DSM 12489</strain>
    </source>
</reference>
<keyword evidence="1" id="KW-1133">Transmembrane helix</keyword>
<sequence length="154" mass="16993">MNTQAQRRRQRAQTRGFVTLIVALLILGFGSYFLLRPTIDNQTSNTPVNTVRRFIGFVELKEFTQARNLMTPTFQNTPGWHASLYNLYVSLDPAETSYALTGQQGDIAQVQFSSEQGGVLYLKKINGRWLIMSPNEVDQSLGGGATASGSSSAQ</sequence>
<protein>
    <recommendedName>
        <fullName evidence="5">DUF4878 domain-containing protein</fullName>
    </recommendedName>
</protein>
<keyword evidence="4" id="KW-1185">Reference proteome</keyword>
<dbReference type="AlphaFoldDB" id="A0A1H2TAN7"/>
<proteinExistence type="predicted"/>
<evidence type="ECO:0000313" key="4">
    <source>
        <dbReference type="Proteomes" id="UP000182589"/>
    </source>
</evidence>
<feature type="transmembrane region" description="Helical" evidence="1">
    <location>
        <begin position="16"/>
        <end position="35"/>
    </location>
</feature>
<evidence type="ECO:0008006" key="5">
    <source>
        <dbReference type="Google" id="ProtNLM"/>
    </source>
</evidence>
<dbReference type="Proteomes" id="UP000182589">
    <property type="component" value="Unassembled WGS sequence"/>
</dbReference>
<evidence type="ECO:0000313" key="2">
    <source>
        <dbReference type="EMBL" id="GLV13830.1"/>
    </source>
</evidence>
<organism evidence="3 4">
    <name type="scientific">Alicyclobacillus hesperidum</name>
    <dbReference type="NCBI Taxonomy" id="89784"/>
    <lineage>
        <taxon>Bacteria</taxon>
        <taxon>Bacillati</taxon>
        <taxon>Bacillota</taxon>
        <taxon>Bacilli</taxon>
        <taxon>Bacillales</taxon>
        <taxon>Alicyclobacillaceae</taxon>
        <taxon>Alicyclobacillus</taxon>
    </lineage>
</organism>
<reference evidence="4" key="1">
    <citation type="submission" date="2016-10" db="EMBL/GenBank/DDBJ databases">
        <authorList>
            <person name="Varghese N."/>
        </authorList>
    </citation>
    <scope>NUCLEOTIDE SEQUENCE [LARGE SCALE GENOMIC DNA]</scope>
    <source>
        <strain evidence="4">DSM 12489</strain>
    </source>
</reference>
<dbReference type="STRING" id="89784.SAMN04489725_105151"/>
<name>A0A1H2TAN7_9BACL</name>
<reference evidence="2" key="3">
    <citation type="submission" date="2023-02" db="EMBL/GenBank/DDBJ databases">
        <title>Proposal of a novel subspecies: Alicyclobacillus hesperidum subspecies aegle.</title>
        <authorList>
            <person name="Goto K."/>
            <person name="Fujii T."/>
            <person name="Yasui K."/>
            <person name="Mochida K."/>
            <person name="Kato-Tanaka Y."/>
            <person name="Morohoshi S."/>
            <person name="An S.Y."/>
            <person name="Kasai H."/>
            <person name="Yokota A."/>
        </authorList>
    </citation>
    <scope>NUCLEOTIDE SEQUENCE</scope>
    <source>
        <strain evidence="2">DSM 12766</strain>
    </source>
</reference>
<accession>A0A1H2TAN7</accession>
<evidence type="ECO:0000313" key="3">
    <source>
        <dbReference type="EMBL" id="SDW41013.1"/>
    </source>
</evidence>
<keyword evidence="1" id="KW-0472">Membrane</keyword>
<evidence type="ECO:0000256" key="1">
    <source>
        <dbReference type="SAM" id="Phobius"/>
    </source>
</evidence>
<dbReference type="EMBL" id="BSRA01000007">
    <property type="protein sequence ID" value="GLV13830.1"/>
    <property type="molecule type" value="Genomic_DNA"/>
</dbReference>
<dbReference type="EMBL" id="FNOJ01000005">
    <property type="protein sequence ID" value="SDW41013.1"/>
    <property type="molecule type" value="Genomic_DNA"/>
</dbReference>